<comment type="subunit">
    <text evidence="1">Component of the NuA4 histone acetyltransferase complex.</text>
</comment>
<dbReference type="GO" id="GO:0006338">
    <property type="term" value="P:chromatin remodeling"/>
    <property type="evidence" value="ECO:0007669"/>
    <property type="project" value="UniProtKB-ARBA"/>
</dbReference>
<feature type="region of interest" description="Disordered" evidence="2">
    <location>
        <begin position="75"/>
        <end position="106"/>
    </location>
</feature>
<organism evidence="4 5">
    <name type="scientific">Escovopsis weberi</name>
    <dbReference type="NCBI Taxonomy" id="150374"/>
    <lineage>
        <taxon>Eukaryota</taxon>
        <taxon>Fungi</taxon>
        <taxon>Dikarya</taxon>
        <taxon>Ascomycota</taxon>
        <taxon>Pezizomycotina</taxon>
        <taxon>Sordariomycetes</taxon>
        <taxon>Hypocreomycetidae</taxon>
        <taxon>Hypocreales</taxon>
        <taxon>Hypocreaceae</taxon>
        <taxon>Escovopsis</taxon>
    </lineage>
</organism>
<reference evidence="4 5" key="1">
    <citation type="submission" date="2015-07" db="EMBL/GenBank/DDBJ databases">
        <title>The genome of the fungus Escovopsis weberi, a specialized disease agent of ant agriculture.</title>
        <authorList>
            <person name="de Man T.J."/>
            <person name="Stajich J.E."/>
            <person name="Kubicek C.P."/>
            <person name="Chenthamara K."/>
            <person name="Atanasova L."/>
            <person name="Druzhinina I.S."/>
            <person name="Birnbaum S."/>
            <person name="Barribeau S.M."/>
            <person name="Teiling C."/>
            <person name="Suen G."/>
            <person name="Currie C."/>
            <person name="Gerardo N.M."/>
        </authorList>
    </citation>
    <scope>NUCLEOTIDE SEQUENCE [LARGE SCALE GENOMIC DNA]</scope>
</reference>
<feature type="region of interest" description="Disordered" evidence="2">
    <location>
        <begin position="141"/>
        <end position="169"/>
    </location>
</feature>
<feature type="domain" description="Chromo" evidence="3">
    <location>
        <begin position="260"/>
        <end position="318"/>
    </location>
</feature>
<evidence type="ECO:0000313" key="5">
    <source>
        <dbReference type="Proteomes" id="UP000053831"/>
    </source>
</evidence>
<dbReference type="OrthoDB" id="433924at2759"/>
<feature type="compositionally biased region" description="Low complexity" evidence="2">
    <location>
        <begin position="43"/>
        <end position="61"/>
    </location>
</feature>
<evidence type="ECO:0000256" key="2">
    <source>
        <dbReference type="SAM" id="MobiDB-lite"/>
    </source>
</evidence>
<evidence type="ECO:0000256" key="1">
    <source>
        <dbReference type="ARBA" id="ARBA00011353"/>
    </source>
</evidence>
<comment type="caution">
    <text evidence="4">The sequence shown here is derived from an EMBL/GenBank/DDBJ whole genome shotgun (WGS) entry which is preliminary data.</text>
</comment>
<dbReference type="AlphaFoldDB" id="A0A0M8N3F5"/>
<feature type="compositionally biased region" description="Acidic residues" evidence="2">
    <location>
        <begin position="151"/>
        <end position="169"/>
    </location>
</feature>
<dbReference type="Proteomes" id="UP000053831">
    <property type="component" value="Unassembled WGS sequence"/>
</dbReference>
<evidence type="ECO:0000259" key="3">
    <source>
        <dbReference type="PROSITE" id="PS50013"/>
    </source>
</evidence>
<evidence type="ECO:0000313" key="4">
    <source>
        <dbReference type="EMBL" id="KOS19814.1"/>
    </source>
</evidence>
<feature type="compositionally biased region" description="Basic and acidic residues" evidence="2">
    <location>
        <begin position="31"/>
        <end position="42"/>
    </location>
</feature>
<dbReference type="SUPFAM" id="SSF54160">
    <property type="entry name" value="Chromo domain-like"/>
    <property type="match status" value="2"/>
</dbReference>
<protein>
    <recommendedName>
        <fullName evidence="3">Chromo domain-containing protein</fullName>
    </recommendedName>
</protein>
<gene>
    <name evidence="4" type="ORF">ESCO_005785</name>
</gene>
<accession>A0A0M8N3F5</accession>
<sequence>MHRILDTFMTPRRVDSLITVQESQYDAPGNESHRHERGHDGADGAAAGHTAGTAGTAGSHANANANADARMVDADAADDDDGGNGEGNTTLDFAPKARRTPFASAKRMTPGRKFFRSIGTPRSATPAKLAFSPVRPSLAAEIQFPGPPSALEEEAEPPTADTEEPEAVDDAETLADAVNDDDNEDGDDDDDDDADQYEIKRLLSHRWATPYSLEIEVEWATLETTWEPERALHEDCPALLFAHWAAAGGRPANPEDPNLFEVFSIRRHSANRRRFLVEWVGYPPGEASWLSREALEETDGDIVTEYWDRVDAQKGKRGRRRRKR</sequence>
<dbReference type="InterPro" id="IPR016197">
    <property type="entry name" value="Chromo-like_dom_sf"/>
</dbReference>
<dbReference type="EMBL" id="LGSR01000019">
    <property type="protein sequence ID" value="KOS19814.1"/>
    <property type="molecule type" value="Genomic_DNA"/>
</dbReference>
<feature type="region of interest" description="Disordered" evidence="2">
    <location>
        <begin position="25"/>
        <end position="61"/>
    </location>
</feature>
<dbReference type="Gene3D" id="2.40.50.40">
    <property type="match status" value="2"/>
</dbReference>
<dbReference type="PROSITE" id="PS50013">
    <property type="entry name" value="CHROMO_2"/>
    <property type="match status" value="1"/>
</dbReference>
<dbReference type="STRING" id="150374.A0A0M8N3F5"/>
<proteinExistence type="predicted"/>
<dbReference type="InterPro" id="IPR000953">
    <property type="entry name" value="Chromo/chromo_shadow_dom"/>
</dbReference>
<keyword evidence="5" id="KW-1185">Reference proteome</keyword>
<name>A0A0M8N3F5_ESCWE</name>